<evidence type="ECO:0000256" key="6">
    <source>
        <dbReference type="ARBA" id="ARBA00023136"/>
    </source>
</evidence>
<evidence type="ECO:0000256" key="1">
    <source>
        <dbReference type="ARBA" id="ARBA00004141"/>
    </source>
</evidence>
<evidence type="ECO:0000256" key="3">
    <source>
        <dbReference type="ARBA" id="ARBA00022448"/>
    </source>
</evidence>
<dbReference type="GO" id="GO:0008519">
    <property type="term" value="F:ammonium channel activity"/>
    <property type="evidence" value="ECO:0007669"/>
    <property type="project" value="InterPro"/>
</dbReference>
<comment type="subcellular location">
    <subcellularLocation>
        <location evidence="8">Cell membrane</location>
        <topology evidence="8">Multi-pass membrane protein</topology>
    </subcellularLocation>
    <subcellularLocation>
        <location evidence="1">Membrane</location>
        <topology evidence="1">Multi-pass membrane protein</topology>
    </subcellularLocation>
</comment>
<dbReference type="GO" id="GO:0005886">
    <property type="term" value="C:plasma membrane"/>
    <property type="evidence" value="ECO:0007669"/>
    <property type="project" value="UniProtKB-SubCell"/>
</dbReference>
<dbReference type="PANTHER" id="PTHR43029">
    <property type="entry name" value="AMMONIUM TRANSPORTER MEP2"/>
    <property type="match status" value="1"/>
</dbReference>
<organism evidence="10 11">
    <name type="scientific">Helicobacter valdiviensis</name>
    <dbReference type="NCBI Taxonomy" id="1458358"/>
    <lineage>
        <taxon>Bacteria</taxon>
        <taxon>Pseudomonadati</taxon>
        <taxon>Campylobacterota</taxon>
        <taxon>Epsilonproteobacteria</taxon>
        <taxon>Campylobacterales</taxon>
        <taxon>Helicobacteraceae</taxon>
        <taxon>Helicobacter</taxon>
    </lineage>
</organism>
<accession>A0A2W6MW65</accession>
<feature type="domain" description="Ammonium transporter AmtB-like" evidence="9">
    <location>
        <begin position="27"/>
        <end position="425"/>
    </location>
</feature>
<keyword evidence="11" id="KW-1185">Reference proteome</keyword>
<dbReference type="Pfam" id="PF00909">
    <property type="entry name" value="Ammonium_transp"/>
    <property type="match status" value="1"/>
</dbReference>
<dbReference type="InterPro" id="IPR018047">
    <property type="entry name" value="Ammonium_transpt_CS"/>
</dbReference>
<reference evidence="10 11" key="1">
    <citation type="submission" date="2017-03" db="EMBL/GenBank/DDBJ databases">
        <title>Genomic and clinical evidence uncovers the enterohepatic species Helicobacter valdiviensis as a potential human intestinal pathogen.</title>
        <authorList>
            <person name="Fresia P."/>
            <person name="Jara R."/>
            <person name="Sierra R."/>
            <person name="Ferres I."/>
            <person name="Greif G."/>
            <person name="Iraola G."/>
            <person name="Collado L."/>
        </authorList>
    </citation>
    <scope>NUCLEOTIDE SEQUENCE [LARGE SCALE GENOMIC DNA]</scope>
    <source>
        <strain evidence="10 11">WBE14</strain>
    </source>
</reference>
<feature type="transmembrane region" description="Helical" evidence="8">
    <location>
        <begin position="26"/>
        <end position="47"/>
    </location>
</feature>
<feature type="transmembrane region" description="Helical" evidence="8">
    <location>
        <begin position="59"/>
        <end position="82"/>
    </location>
</feature>
<dbReference type="InterPro" id="IPR001905">
    <property type="entry name" value="Ammonium_transpt"/>
</dbReference>
<gene>
    <name evidence="10" type="ORF">B6S12_02765</name>
</gene>
<feature type="transmembrane region" description="Helical" evidence="8">
    <location>
        <begin position="373"/>
        <end position="395"/>
    </location>
</feature>
<feature type="transmembrane region" description="Helical" evidence="8">
    <location>
        <begin position="292"/>
        <end position="316"/>
    </location>
</feature>
<evidence type="ECO:0000256" key="7">
    <source>
        <dbReference type="ARBA" id="ARBA00023177"/>
    </source>
</evidence>
<feature type="transmembrane region" description="Helical" evidence="8">
    <location>
        <begin position="211"/>
        <end position="229"/>
    </location>
</feature>
<sequence>MKFLLIFLGLCNFALGNNNEFSSSDTVFLIFSSLLVILMTPALGLFYGGMVRKINVLNTLVVCIVVFSLVALQWVVIGYTLAFGEDNYGIIGGLNHIFALGMDGNYIGGVPQKLFMFFQMLFAIVGSAIITGAFVERMRFGALLIFVLFWSIFVYDILAHWVWGGGGWLMQIGSLDFAGGGVVHIAAGVAGLVGAIMVGRRKGARGILPHSLPLSFIGAVFLWLGWLGFNTGSALSVNMVAVNAFINSNLAVVGAVLSWVMIEWAKFGKPTLLGSLTGIIAGLVAITPACGYVNAICAILIGFLASPICFFAISTLKAKMGYDDTLDAFGLHGVGGIWGGIATGLFASSEVNGIIRQEGIKEGLFYSGDFTLLMTQIVAIIACFLLSLLVSYGILKVISFYTVLRVEDSEEENGLDQALHGEKAYR</sequence>
<dbReference type="InterPro" id="IPR024041">
    <property type="entry name" value="NH4_transpt_AmtB-like_dom"/>
</dbReference>
<evidence type="ECO:0000256" key="4">
    <source>
        <dbReference type="ARBA" id="ARBA00022692"/>
    </source>
</evidence>
<evidence type="ECO:0000313" key="10">
    <source>
        <dbReference type="EMBL" id="PZT48582.1"/>
    </source>
</evidence>
<evidence type="ECO:0000256" key="5">
    <source>
        <dbReference type="ARBA" id="ARBA00022989"/>
    </source>
</evidence>
<keyword evidence="6 8" id="KW-0472">Membrane</keyword>
<proteinExistence type="inferred from homology"/>
<comment type="similarity">
    <text evidence="2 8">Belongs to the ammonia transporter channel (TC 1.A.11.2) family.</text>
</comment>
<dbReference type="EMBL" id="NBIU01000005">
    <property type="protein sequence ID" value="PZT48582.1"/>
    <property type="molecule type" value="Genomic_DNA"/>
</dbReference>
<dbReference type="SUPFAM" id="SSF111352">
    <property type="entry name" value="Ammonium transporter"/>
    <property type="match status" value="1"/>
</dbReference>
<evidence type="ECO:0000256" key="2">
    <source>
        <dbReference type="ARBA" id="ARBA00005887"/>
    </source>
</evidence>
<dbReference type="NCBIfam" id="TIGR00836">
    <property type="entry name" value="amt"/>
    <property type="match status" value="1"/>
</dbReference>
<name>A0A2W6MW65_9HELI</name>
<feature type="transmembrane region" description="Helical" evidence="8">
    <location>
        <begin position="328"/>
        <end position="347"/>
    </location>
</feature>
<dbReference type="PROSITE" id="PS01219">
    <property type="entry name" value="AMMONIUM_TRANSP"/>
    <property type="match status" value="1"/>
</dbReference>
<evidence type="ECO:0000256" key="8">
    <source>
        <dbReference type="RuleBase" id="RU362002"/>
    </source>
</evidence>
<dbReference type="RefSeq" id="WP_111229302.1">
    <property type="nucleotide sequence ID" value="NZ_NBIU01000005.1"/>
</dbReference>
<dbReference type="Gene3D" id="1.10.3430.10">
    <property type="entry name" value="Ammonium transporter AmtB like domains"/>
    <property type="match status" value="1"/>
</dbReference>
<evidence type="ECO:0000313" key="11">
    <source>
        <dbReference type="Proteomes" id="UP000249746"/>
    </source>
</evidence>
<keyword evidence="7 8" id="KW-0924">Ammonia transport</keyword>
<dbReference type="Proteomes" id="UP000249746">
    <property type="component" value="Unassembled WGS sequence"/>
</dbReference>
<feature type="transmembrane region" description="Helical" evidence="8">
    <location>
        <begin position="235"/>
        <end position="260"/>
    </location>
</feature>
<feature type="transmembrane region" description="Helical" evidence="8">
    <location>
        <begin position="175"/>
        <end position="199"/>
    </location>
</feature>
<evidence type="ECO:0000259" key="9">
    <source>
        <dbReference type="Pfam" id="PF00909"/>
    </source>
</evidence>
<feature type="transmembrane region" description="Helical" evidence="8">
    <location>
        <begin position="114"/>
        <end position="135"/>
    </location>
</feature>
<comment type="caution">
    <text evidence="10">The sequence shown here is derived from an EMBL/GenBank/DDBJ whole genome shotgun (WGS) entry which is preliminary data.</text>
</comment>
<protein>
    <recommendedName>
        <fullName evidence="8">Ammonium transporter</fullName>
    </recommendedName>
</protein>
<dbReference type="InterPro" id="IPR029020">
    <property type="entry name" value="Ammonium/urea_transptr"/>
</dbReference>
<keyword evidence="4 8" id="KW-0812">Transmembrane</keyword>
<feature type="transmembrane region" description="Helical" evidence="8">
    <location>
        <begin position="142"/>
        <end position="163"/>
    </location>
</feature>
<feature type="transmembrane region" description="Helical" evidence="8">
    <location>
        <begin position="267"/>
        <end position="286"/>
    </location>
</feature>
<dbReference type="OrthoDB" id="9814202at2"/>
<dbReference type="PANTHER" id="PTHR43029:SF10">
    <property type="entry name" value="AMMONIUM TRANSPORTER MEP2"/>
    <property type="match status" value="1"/>
</dbReference>
<keyword evidence="5 8" id="KW-1133">Transmembrane helix</keyword>
<dbReference type="AlphaFoldDB" id="A0A2W6MW65"/>
<keyword evidence="3 8" id="KW-0813">Transport</keyword>